<evidence type="ECO:0000256" key="1">
    <source>
        <dbReference type="SAM" id="Coils"/>
    </source>
</evidence>
<dbReference type="AlphaFoldDB" id="A0A2R8BYW4"/>
<keyword evidence="1" id="KW-0175">Coiled coil</keyword>
<protein>
    <submittedName>
        <fullName evidence="2">Protein SlyX</fullName>
    </submittedName>
</protein>
<gene>
    <name evidence="2" type="primary">slyX</name>
    <name evidence="2" type="ORF">PAA8504_03216</name>
</gene>
<sequence>MEQLEERIAHLIRANDDLSEVVSDQAKRIDTLERQVAFLMERARSDGEGSVFLGDERPPHW</sequence>
<proteinExistence type="predicted"/>
<organism evidence="2 3">
    <name type="scientific">Palleronia abyssalis</name>
    <dbReference type="NCBI Taxonomy" id="1501240"/>
    <lineage>
        <taxon>Bacteria</taxon>
        <taxon>Pseudomonadati</taxon>
        <taxon>Pseudomonadota</taxon>
        <taxon>Alphaproteobacteria</taxon>
        <taxon>Rhodobacterales</taxon>
        <taxon>Roseobacteraceae</taxon>
        <taxon>Palleronia</taxon>
    </lineage>
</organism>
<dbReference type="EMBL" id="ONZF01000008">
    <property type="protein sequence ID" value="SPJ25365.1"/>
    <property type="molecule type" value="Genomic_DNA"/>
</dbReference>
<dbReference type="InterPro" id="IPR007236">
    <property type="entry name" value="SlyX"/>
</dbReference>
<reference evidence="3" key="1">
    <citation type="submission" date="2018-03" db="EMBL/GenBank/DDBJ databases">
        <authorList>
            <person name="Rodrigo-Torres L."/>
            <person name="Arahal R. D."/>
            <person name="Lucena T."/>
        </authorList>
    </citation>
    <scope>NUCLEOTIDE SEQUENCE [LARGE SCALE GENOMIC DNA]</scope>
    <source>
        <strain evidence="3">CECT 8504</strain>
    </source>
</reference>
<accession>A0A2R8BYW4</accession>
<dbReference type="Pfam" id="PF04102">
    <property type="entry name" value="SlyX"/>
    <property type="match status" value="1"/>
</dbReference>
<evidence type="ECO:0000313" key="2">
    <source>
        <dbReference type="EMBL" id="SPJ25365.1"/>
    </source>
</evidence>
<dbReference type="RefSeq" id="WP_108895161.1">
    <property type="nucleotide sequence ID" value="NZ_ONZF01000008.1"/>
</dbReference>
<feature type="coiled-coil region" evidence="1">
    <location>
        <begin position="1"/>
        <end position="42"/>
    </location>
</feature>
<dbReference type="OrthoDB" id="285836at2"/>
<evidence type="ECO:0000313" key="3">
    <source>
        <dbReference type="Proteomes" id="UP000244912"/>
    </source>
</evidence>
<name>A0A2R8BYW4_9RHOB</name>
<keyword evidence="3" id="KW-1185">Reference proteome</keyword>
<dbReference type="Proteomes" id="UP000244912">
    <property type="component" value="Unassembled WGS sequence"/>
</dbReference>